<reference evidence="6 7" key="1">
    <citation type="submission" date="2018-01" db="EMBL/GenBank/DDBJ databases">
        <title>Draft genome sequences of six Vibrio diazotrophicus strains isolated from deep-sea sediments of the Baltic Sea.</title>
        <authorList>
            <person name="Castillo D."/>
            <person name="Vandieken V."/>
            <person name="Chiang O."/>
            <person name="Middelboe M."/>
        </authorList>
    </citation>
    <scope>NUCLEOTIDE SEQUENCE [LARGE SCALE GENOMIC DNA]</scope>
    <source>
        <strain evidence="6 7">60.27F</strain>
    </source>
</reference>
<keyword evidence="2 4" id="KW-0238">DNA-binding</keyword>
<dbReference type="PROSITE" id="PS50977">
    <property type="entry name" value="HTH_TETR_2"/>
    <property type="match status" value="1"/>
</dbReference>
<dbReference type="InterPro" id="IPR001647">
    <property type="entry name" value="HTH_TetR"/>
</dbReference>
<dbReference type="Gene3D" id="1.10.357.10">
    <property type="entry name" value="Tetracycline Repressor, domain 2"/>
    <property type="match status" value="1"/>
</dbReference>
<keyword evidence="3" id="KW-0804">Transcription</keyword>
<evidence type="ECO:0000256" key="1">
    <source>
        <dbReference type="ARBA" id="ARBA00023015"/>
    </source>
</evidence>
<proteinExistence type="predicted"/>
<dbReference type="AlphaFoldDB" id="A0A2J8I874"/>
<dbReference type="Proteomes" id="UP000236449">
    <property type="component" value="Unassembled WGS sequence"/>
</dbReference>
<dbReference type="GO" id="GO:0003677">
    <property type="term" value="F:DNA binding"/>
    <property type="evidence" value="ECO:0007669"/>
    <property type="project" value="UniProtKB-UniRule"/>
</dbReference>
<evidence type="ECO:0000256" key="3">
    <source>
        <dbReference type="ARBA" id="ARBA00023163"/>
    </source>
</evidence>
<dbReference type="GeneID" id="94027220"/>
<feature type="DNA-binding region" description="H-T-H motif" evidence="4">
    <location>
        <begin position="29"/>
        <end position="48"/>
    </location>
</feature>
<dbReference type="PANTHER" id="PTHR47506">
    <property type="entry name" value="TRANSCRIPTIONAL REGULATORY PROTEIN"/>
    <property type="match status" value="1"/>
</dbReference>
<evidence type="ECO:0000259" key="5">
    <source>
        <dbReference type="PROSITE" id="PS50977"/>
    </source>
</evidence>
<comment type="caution">
    <text evidence="6">The sequence shown here is derived from an EMBL/GenBank/DDBJ whole genome shotgun (WGS) entry which is preliminary data.</text>
</comment>
<accession>A0A2J8I874</accession>
<dbReference type="OrthoDB" id="4541465at2"/>
<evidence type="ECO:0000256" key="4">
    <source>
        <dbReference type="PROSITE-ProRule" id="PRU00335"/>
    </source>
</evidence>
<protein>
    <submittedName>
        <fullName evidence="6">TetR/AcrR family transcriptional regulator</fullName>
    </submittedName>
</protein>
<name>A0A2J8I874_VIBDI</name>
<dbReference type="Pfam" id="PF16925">
    <property type="entry name" value="TetR_C_13"/>
    <property type="match status" value="1"/>
</dbReference>
<dbReference type="EMBL" id="POSK01000001">
    <property type="protein sequence ID" value="PNI06664.1"/>
    <property type="molecule type" value="Genomic_DNA"/>
</dbReference>
<dbReference type="InterPro" id="IPR036271">
    <property type="entry name" value="Tet_transcr_reg_TetR-rel_C_sf"/>
</dbReference>
<keyword evidence="1" id="KW-0805">Transcription regulation</keyword>
<dbReference type="InterPro" id="IPR011075">
    <property type="entry name" value="TetR_C"/>
</dbReference>
<dbReference type="PRINTS" id="PR00455">
    <property type="entry name" value="HTHTETR"/>
</dbReference>
<organism evidence="6 7">
    <name type="scientific">Vibrio diazotrophicus</name>
    <dbReference type="NCBI Taxonomy" id="685"/>
    <lineage>
        <taxon>Bacteria</taxon>
        <taxon>Pseudomonadati</taxon>
        <taxon>Pseudomonadota</taxon>
        <taxon>Gammaproteobacteria</taxon>
        <taxon>Vibrionales</taxon>
        <taxon>Vibrionaceae</taxon>
        <taxon>Vibrio</taxon>
    </lineage>
</organism>
<dbReference type="RefSeq" id="WP_042485459.1">
    <property type="nucleotide sequence ID" value="NZ_CBCRWT010000032.1"/>
</dbReference>
<evidence type="ECO:0000256" key="2">
    <source>
        <dbReference type="ARBA" id="ARBA00023125"/>
    </source>
</evidence>
<evidence type="ECO:0000313" key="6">
    <source>
        <dbReference type="EMBL" id="PNI06664.1"/>
    </source>
</evidence>
<dbReference type="SUPFAM" id="SSF48498">
    <property type="entry name" value="Tetracyclin repressor-like, C-terminal domain"/>
    <property type="match status" value="1"/>
</dbReference>
<dbReference type="Pfam" id="PF00440">
    <property type="entry name" value="TetR_N"/>
    <property type="match status" value="1"/>
</dbReference>
<gene>
    <name evidence="6" type="ORF">C1N32_01260</name>
</gene>
<feature type="domain" description="HTH tetR-type" evidence="5">
    <location>
        <begin position="6"/>
        <end position="66"/>
    </location>
</feature>
<evidence type="ECO:0000313" key="7">
    <source>
        <dbReference type="Proteomes" id="UP000236449"/>
    </source>
</evidence>
<dbReference type="InterPro" id="IPR009057">
    <property type="entry name" value="Homeodomain-like_sf"/>
</dbReference>
<dbReference type="PANTHER" id="PTHR47506:SF6">
    <property type="entry name" value="HTH-TYPE TRANSCRIPTIONAL REPRESSOR NEMR"/>
    <property type="match status" value="1"/>
</dbReference>
<dbReference type="SUPFAM" id="SSF46689">
    <property type="entry name" value="Homeodomain-like"/>
    <property type="match status" value="1"/>
</dbReference>
<sequence length="198" mass="22596">MNEKSHDTKQHILDIGYELVASKGFTGVGLSELLKNAEVPKGSFYHYFKSKEQFGEALLQDYFNHYQQKLENLFANSDMSEYEKLMQYWRYWMEQNSSACQTGKCLVVKLAGEVSDLSEPMRLALHKGTDRVISTVAEYIEKGIQSGEINVKDSRQTSELLYNLWIGASLINKIRLDDASLVQALKVTEQVLKGEQLN</sequence>